<evidence type="ECO:0000256" key="1">
    <source>
        <dbReference type="SAM" id="Phobius"/>
    </source>
</evidence>
<organism evidence="2 3">
    <name type="scientific">Paspalum notatum var. saurae</name>
    <dbReference type="NCBI Taxonomy" id="547442"/>
    <lineage>
        <taxon>Eukaryota</taxon>
        <taxon>Viridiplantae</taxon>
        <taxon>Streptophyta</taxon>
        <taxon>Embryophyta</taxon>
        <taxon>Tracheophyta</taxon>
        <taxon>Spermatophyta</taxon>
        <taxon>Magnoliopsida</taxon>
        <taxon>Liliopsida</taxon>
        <taxon>Poales</taxon>
        <taxon>Poaceae</taxon>
        <taxon>PACMAD clade</taxon>
        <taxon>Panicoideae</taxon>
        <taxon>Andropogonodae</taxon>
        <taxon>Paspaleae</taxon>
        <taxon>Paspalinae</taxon>
        <taxon>Paspalum</taxon>
    </lineage>
</organism>
<keyword evidence="3" id="KW-1185">Reference proteome</keyword>
<evidence type="ECO:0000313" key="3">
    <source>
        <dbReference type="Proteomes" id="UP001341281"/>
    </source>
</evidence>
<keyword evidence="1" id="KW-1133">Transmembrane helix</keyword>
<reference evidence="2 3" key="1">
    <citation type="submission" date="2024-02" db="EMBL/GenBank/DDBJ databases">
        <title>High-quality chromosome-scale genome assembly of Pensacola bahiagrass (Paspalum notatum Flugge var. saurae).</title>
        <authorList>
            <person name="Vega J.M."/>
            <person name="Podio M."/>
            <person name="Orjuela J."/>
            <person name="Siena L.A."/>
            <person name="Pessino S.C."/>
            <person name="Combes M.C."/>
            <person name="Mariac C."/>
            <person name="Albertini E."/>
            <person name="Pupilli F."/>
            <person name="Ortiz J.P.A."/>
            <person name="Leblanc O."/>
        </authorList>
    </citation>
    <scope>NUCLEOTIDE SEQUENCE [LARGE SCALE GENOMIC DNA]</scope>
    <source>
        <strain evidence="2">R1</strain>
        <tissue evidence="2">Leaf</tissue>
    </source>
</reference>
<dbReference type="AlphaFoldDB" id="A0AAQ3TFU0"/>
<dbReference type="PANTHER" id="PTHR13132">
    <property type="entry name" value="ALPHA- 1,6 -FUCOSYLTRANSFERASE"/>
    <property type="match status" value="1"/>
</dbReference>
<evidence type="ECO:0008006" key="4">
    <source>
        <dbReference type="Google" id="ProtNLM"/>
    </source>
</evidence>
<keyword evidence="1" id="KW-0812">Transmembrane</keyword>
<feature type="transmembrane region" description="Helical" evidence="1">
    <location>
        <begin position="32"/>
        <end position="51"/>
    </location>
</feature>
<dbReference type="GO" id="GO:0046921">
    <property type="term" value="F:alpha-(1-&gt;6)-fucosyltransferase activity"/>
    <property type="evidence" value="ECO:0007669"/>
    <property type="project" value="TreeGrafter"/>
</dbReference>
<gene>
    <name evidence="2" type="ORF">U9M48_021526</name>
</gene>
<dbReference type="PANTHER" id="PTHR13132:SF29">
    <property type="entry name" value="ALPHA-(1,6)-FUCOSYLTRANSFERASE"/>
    <property type="match status" value="1"/>
</dbReference>
<keyword evidence="1" id="KW-0472">Membrane</keyword>
<sequence length="445" mass="51043">MEGNGHSSSSKSLERVIYRKAMQVGSSAPCKIWVMGFFCGVCIMYLFGVALPTLPIQQSHSVYPPVRRAVLWNFTLTGPDGATAMGELPSSPEKIEEPKENEHITEARITRLYNAWSTLLDTNQKVLKSSGMPRPPHLEDCRLNVERNKLFDSYGDNGTFPPWTLWKGSLSLELWGQKYSEYANQYRQYPPWIVGSDEENYPLTRQVQRDIWTHQHPRNCSDPSLRFLVADWERLPGFGIGAQLAGMSGLLAIAIKEKRILVTNYYNRADHNGCKGASRSSWSCYFFKETSLNCHKRAFELMQSKASWADGTVKVKENYTSKQMWVGRIPRVWGEPWKYLQPTTEINGKLIRNHRKMDRRWWIAQATRYLMRFPTEYMCGLLNGARHSAFGFEAAKLVLQSAQDDSSKVGTTTRTESDIERLVWSDHKPYIPRPVLSMHVRMGSL</sequence>
<name>A0AAQ3TFU0_PASNO</name>
<dbReference type="GO" id="GO:0006487">
    <property type="term" value="P:protein N-linked glycosylation"/>
    <property type="evidence" value="ECO:0007669"/>
    <property type="project" value="TreeGrafter"/>
</dbReference>
<accession>A0AAQ3TFU0</accession>
<evidence type="ECO:0000313" key="2">
    <source>
        <dbReference type="EMBL" id="WVZ73184.1"/>
    </source>
</evidence>
<dbReference type="EMBL" id="CP144749">
    <property type="protein sequence ID" value="WVZ73184.1"/>
    <property type="molecule type" value="Genomic_DNA"/>
</dbReference>
<dbReference type="Proteomes" id="UP001341281">
    <property type="component" value="Chromosome 05"/>
</dbReference>
<proteinExistence type="predicted"/>
<protein>
    <recommendedName>
        <fullName evidence="4">Alpha-(1,6)-fucosyltransferase</fullName>
    </recommendedName>
</protein>